<feature type="compositionally biased region" description="Low complexity" evidence="1">
    <location>
        <begin position="51"/>
        <end position="87"/>
    </location>
</feature>
<feature type="region of interest" description="Disordered" evidence="1">
    <location>
        <begin position="22"/>
        <end position="87"/>
    </location>
</feature>
<evidence type="ECO:0000313" key="3">
    <source>
        <dbReference type="EMBL" id="KAL0947646.1"/>
    </source>
</evidence>
<feature type="signal peptide" evidence="2">
    <location>
        <begin position="1"/>
        <end position="17"/>
    </location>
</feature>
<dbReference type="EMBL" id="JASNQZ010000015">
    <property type="protein sequence ID" value="KAL0947646.1"/>
    <property type="molecule type" value="Genomic_DNA"/>
</dbReference>
<evidence type="ECO:0000313" key="4">
    <source>
        <dbReference type="Proteomes" id="UP001556367"/>
    </source>
</evidence>
<keyword evidence="4" id="KW-1185">Reference proteome</keyword>
<feature type="chain" id="PRO_5046618227" evidence="2">
    <location>
        <begin position="18"/>
        <end position="87"/>
    </location>
</feature>
<keyword evidence="2" id="KW-0732">Signal</keyword>
<comment type="caution">
    <text evidence="3">The sequence shown here is derived from an EMBL/GenBank/DDBJ whole genome shotgun (WGS) entry which is preliminary data.</text>
</comment>
<feature type="compositionally biased region" description="Basic residues" evidence="1">
    <location>
        <begin position="26"/>
        <end position="50"/>
    </location>
</feature>
<organism evidence="3 4">
    <name type="scientific">Hohenbuehelia grisea</name>
    <dbReference type="NCBI Taxonomy" id="104357"/>
    <lineage>
        <taxon>Eukaryota</taxon>
        <taxon>Fungi</taxon>
        <taxon>Dikarya</taxon>
        <taxon>Basidiomycota</taxon>
        <taxon>Agaricomycotina</taxon>
        <taxon>Agaricomycetes</taxon>
        <taxon>Agaricomycetidae</taxon>
        <taxon>Agaricales</taxon>
        <taxon>Pleurotineae</taxon>
        <taxon>Pleurotaceae</taxon>
        <taxon>Hohenbuehelia</taxon>
    </lineage>
</organism>
<name>A0ABR3IWG9_9AGAR</name>
<evidence type="ECO:0000256" key="1">
    <source>
        <dbReference type="SAM" id="MobiDB-lite"/>
    </source>
</evidence>
<gene>
    <name evidence="3" type="ORF">HGRIS_013733</name>
</gene>
<sequence>MRVALFVVVALAVAVIAAPAEEAKKPRARKGVQRHRAGAGKPRGGPRRAKAAAAAPAAAPEAADAAPAAAEGGDAPAAPVADDAADD</sequence>
<reference evidence="4" key="1">
    <citation type="submission" date="2024-06" db="EMBL/GenBank/DDBJ databases">
        <title>Multi-omics analyses provide insights into the biosynthesis of the anticancer antibiotic pleurotin in Hohenbuehelia grisea.</title>
        <authorList>
            <person name="Weaver J.A."/>
            <person name="Alberti F."/>
        </authorList>
    </citation>
    <scope>NUCLEOTIDE SEQUENCE [LARGE SCALE GENOMIC DNA]</scope>
    <source>
        <strain evidence="4">T-177</strain>
    </source>
</reference>
<proteinExistence type="predicted"/>
<accession>A0ABR3IWG9</accession>
<dbReference type="Proteomes" id="UP001556367">
    <property type="component" value="Unassembled WGS sequence"/>
</dbReference>
<protein>
    <submittedName>
        <fullName evidence="3">Uncharacterized protein</fullName>
    </submittedName>
</protein>
<evidence type="ECO:0000256" key="2">
    <source>
        <dbReference type="SAM" id="SignalP"/>
    </source>
</evidence>